<keyword evidence="1" id="KW-0444">Lipid biosynthesis</keyword>
<comment type="similarity">
    <text evidence="1">Belongs to the fatty acyl-CoA reductase family.</text>
</comment>
<dbReference type="Gene3D" id="3.40.50.720">
    <property type="entry name" value="NAD(P)-binding Rossmann-like Domain"/>
    <property type="match status" value="1"/>
</dbReference>
<comment type="catalytic activity">
    <reaction evidence="1">
        <text>a long-chain fatty acyl-CoA + 2 NADPH + 2 H(+) = a long-chain primary fatty alcohol + 2 NADP(+) + CoA</text>
        <dbReference type="Rhea" id="RHEA:52716"/>
        <dbReference type="ChEBI" id="CHEBI:15378"/>
        <dbReference type="ChEBI" id="CHEBI:57287"/>
        <dbReference type="ChEBI" id="CHEBI:57783"/>
        <dbReference type="ChEBI" id="CHEBI:58349"/>
        <dbReference type="ChEBI" id="CHEBI:77396"/>
        <dbReference type="ChEBI" id="CHEBI:83139"/>
        <dbReference type="EC" id="1.2.1.84"/>
    </reaction>
</comment>
<dbReference type="EC" id="1.2.1.84" evidence="1"/>
<accession>A0A1E5VVC6</accession>
<gene>
    <name evidence="3" type="ORF">BAE44_0009933</name>
</gene>
<comment type="function">
    <text evidence="1">Catalyzes the reduction of fatty acyl-CoA to fatty alcohols.</text>
</comment>
<dbReference type="InterPro" id="IPR013120">
    <property type="entry name" value="FAR_NAD-bd"/>
</dbReference>
<dbReference type="GO" id="GO:0080019">
    <property type="term" value="F:alcohol-forming very long-chain fatty acyl-CoA reductase activity"/>
    <property type="evidence" value="ECO:0007669"/>
    <property type="project" value="InterPro"/>
</dbReference>
<dbReference type="Pfam" id="PF07993">
    <property type="entry name" value="NAD_binding_4"/>
    <property type="match status" value="1"/>
</dbReference>
<dbReference type="PANTHER" id="PTHR11011:SF45">
    <property type="entry name" value="FATTY ACYL-COA REDUCTASE CG8306-RELATED"/>
    <property type="match status" value="1"/>
</dbReference>
<sequence length="315" mass="35217">MQFLAWRPCLWRPWGVHGLSSRSTGAVVAAKPTQSFSVSKGGRRPHRRDVLLPLSPLRNCNDNGSLACSFNGGIRSSTFSVHVLIEKILRTNPEVGKIYVLIKTKDTEGALKRLQKEVVDTVLFIRLQEIHGNDYHSFVARKLVPVVGDIRDANICIAPDLTNEIAKEVDIIVSSAANTSFNERYDVAMDINTLGSFRIMSFAQRCQRLKLFCMCQQVGVPKPYVSRQKQGMALERPFRLGDTIPKEFGTSDSSEQKNVVLDMEAEIKLAFSNSIRRHSDDPASFSQEMKDLGLQRYDIETNSSIASTGKDSTYT</sequence>
<dbReference type="AlphaFoldDB" id="A0A1E5VVC6"/>
<dbReference type="Proteomes" id="UP000095767">
    <property type="component" value="Unassembled WGS sequence"/>
</dbReference>
<evidence type="ECO:0000256" key="1">
    <source>
        <dbReference type="RuleBase" id="RU363097"/>
    </source>
</evidence>
<dbReference type="GO" id="GO:0102965">
    <property type="term" value="F:alcohol-forming long-chain fatty acyl-CoA reductase activity"/>
    <property type="evidence" value="ECO:0007669"/>
    <property type="project" value="UniProtKB-EC"/>
</dbReference>
<organism evidence="3 4">
    <name type="scientific">Dichanthelium oligosanthes</name>
    <dbReference type="NCBI Taxonomy" id="888268"/>
    <lineage>
        <taxon>Eukaryota</taxon>
        <taxon>Viridiplantae</taxon>
        <taxon>Streptophyta</taxon>
        <taxon>Embryophyta</taxon>
        <taxon>Tracheophyta</taxon>
        <taxon>Spermatophyta</taxon>
        <taxon>Magnoliopsida</taxon>
        <taxon>Liliopsida</taxon>
        <taxon>Poales</taxon>
        <taxon>Poaceae</taxon>
        <taxon>PACMAD clade</taxon>
        <taxon>Panicoideae</taxon>
        <taxon>Panicodae</taxon>
        <taxon>Paniceae</taxon>
        <taxon>Dichantheliinae</taxon>
        <taxon>Dichanthelium</taxon>
    </lineage>
</organism>
<evidence type="ECO:0000313" key="3">
    <source>
        <dbReference type="EMBL" id="OEL29049.1"/>
    </source>
</evidence>
<keyword evidence="1" id="KW-0521">NADP</keyword>
<feature type="domain" description="Thioester reductase (TE)" evidence="2">
    <location>
        <begin position="83"/>
        <end position="214"/>
    </location>
</feature>
<evidence type="ECO:0000313" key="4">
    <source>
        <dbReference type="Proteomes" id="UP000095767"/>
    </source>
</evidence>
<dbReference type="EMBL" id="LWDX02028584">
    <property type="protein sequence ID" value="OEL29049.1"/>
    <property type="molecule type" value="Genomic_DNA"/>
</dbReference>
<keyword evidence="1" id="KW-0443">Lipid metabolism</keyword>
<dbReference type="PANTHER" id="PTHR11011">
    <property type="entry name" value="MALE STERILITY PROTEIN 2-RELATED"/>
    <property type="match status" value="1"/>
</dbReference>
<keyword evidence="1" id="KW-0560">Oxidoreductase</keyword>
<dbReference type="GO" id="GO:0010345">
    <property type="term" value="P:suberin biosynthetic process"/>
    <property type="evidence" value="ECO:0007669"/>
    <property type="project" value="TreeGrafter"/>
</dbReference>
<dbReference type="GO" id="GO:0035336">
    <property type="term" value="P:long-chain fatty-acyl-CoA metabolic process"/>
    <property type="evidence" value="ECO:0007669"/>
    <property type="project" value="TreeGrafter"/>
</dbReference>
<dbReference type="STRING" id="888268.A0A1E5VVC6"/>
<proteinExistence type="inferred from homology"/>
<dbReference type="InterPro" id="IPR026055">
    <property type="entry name" value="FAR"/>
</dbReference>
<evidence type="ECO:0000259" key="2">
    <source>
        <dbReference type="Pfam" id="PF07993"/>
    </source>
</evidence>
<reference evidence="3 4" key="1">
    <citation type="submission" date="2016-09" db="EMBL/GenBank/DDBJ databases">
        <title>The draft genome of Dichanthelium oligosanthes: A C3 panicoid grass species.</title>
        <authorList>
            <person name="Studer A.J."/>
            <person name="Schnable J.C."/>
            <person name="Brutnell T.P."/>
        </authorList>
    </citation>
    <scope>NUCLEOTIDE SEQUENCE [LARGE SCALE GENOMIC DNA]</scope>
    <source>
        <strain evidence="4">cv. Kellogg 1175</strain>
        <tissue evidence="3">Leaf</tissue>
    </source>
</reference>
<dbReference type="SUPFAM" id="SSF51735">
    <property type="entry name" value="NAD(P)-binding Rossmann-fold domains"/>
    <property type="match status" value="1"/>
</dbReference>
<keyword evidence="4" id="KW-1185">Reference proteome</keyword>
<protein>
    <recommendedName>
        <fullName evidence="1">Fatty acyl-CoA reductase</fullName>
        <ecNumber evidence="1">1.2.1.84</ecNumber>
    </recommendedName>
</protein>
<dbReference type="InterPro" id="IPR036291">
    <property type="entry name" value="NAD(P)-bd_dom_sf"/>
</dbReference>
<name>A0A1E5VVC6_9POAL</name>
<dbReference type="OrthoDB" id="429813at2759"/>
<comment type="caution">
    <text evidence="3">The sequence shown here is derived from an EMBL/GenBank/DDBJ whole genome shotgun (WGS) entry which is preliminary data.</text>
</comment>